<gene>
    <name evidence="1" type="ORF">SAMN02745132_04150</name>
</gene>
<reference evidence="2" key="1">
    <citation type="submission" date="2017-02" db="EMBL/GenBank/DDBJ databases">
        <authorList>
            <person name="Varghese N."/>
            <person name="Submissions S."/>
        </authorList>
    </citation>
    <scope>NUCLEOTIDE SEQUENCE [LARGE SCALE GENOMIC DNA]</scope>
    <source>
        <strain evidence="2">DSM 22720</strain>
    </source>
</reference>
<proteinExistence type="predicted"/>
<name>A0A1T4VPQ7_9GAMM</name>
<dbReference type="EMBL" id="FUXU01000089">
    <property type="protein sequence ID" value="SKA66828.1"/>
    <property type="molecule type" value="Genomic_DNA"/>
</dbReference>
<protein>
    <submittedName>
        <fullName evidence="1">Uncharacterized protein</fullName>
    </submittedName>
</protein>
<evidence type="ECO:0000313" key="1">
    <source>
        <dbReference type="EMBL" id="SKA66828.1"/>
    </source>
</evidence>
<organism evidence="1 2">
    <name type="scientific">Enterovibrio nigricans DSM 22720</name>
    <dbReference type="NCBI Taxonomy" id="1121868"/>
    <lineage>
        <taxon>Bacteria</taxon>
        <taxon>Pseudomonadati</taxon>
        <taxon>Pseudomonadota</taxon>
        <taxon>Gammaproteobacteria</taxon>
        <taxon>Vibrionales</taxon>
        <taxon>Vibrionaceae</taxon>
        <taxon>Enterovibrio</taxon>
    </lineage>
</organism>
<sequence length="76" mass="8835">MSVLLICAKANKHMTLDIGTSSVRHHVESSFITLNFKFQAILASLMFERSHFNLMHMKKRRFACRPLFLCYQASTK</sequence>
<evidence type="ECO:0000313" key="2">
    <source>
        <dbReference type="Proteomes" id="UP000190162"/>
    </source>
</evidence>
<keyword evidence="2" id="KW-1185">Reference proteome</keyword>
<dbReference type="Proteomes" id="UP000190162">
    <property type="component" value="Unassembled WGS sequence"/>
</dbReference>
<dbReference type="AlphaFoldDB" id="A0A1T4VPQ7"/>
<accession>A0A1T4VPQ7</accession>